<evidence type="ECO:0000256" key="1">
    <source>
        <dbReference type="ARBA" id="ARBA00008779"/>
    </source>
</evidence>
<dbReference type="PANTHER" id="PTHR42693">
    <property type="entry name" value="ARYLSULFATASE FAMILY MEMBER"/>
    <property type="match status" value="1"/>
</dbReference>
<dbReference type="OrthoDB" id="9777306at2"/>
<dbReference type="AlphaFoldDB" id="F5XI23"/>
<evidence type="ECO:0000259" key="6">
    <source>
        <dbReference type="Pfam" id="PF00884"/>
    </source>
</evidence>
<dbReference type="PANTHER" id="PTHR42693:SF33">
    <property type="entry name" value="ARYLSULFATASE"/>
    <property type="match status" value="1"/>
</dbReference>
<evidence type="ECO:0000313" key="8">
    <source>
        <dbReference type="Proteomes" id="UP000007947"/>
    </source>
</evidence>
<dbReference type="HOGENOM" id="CLU_006332_11_0_11"/>
<sequence length="785" mass="85730">MTDLSASSSAGDNGQDAYAGFPGRIGRTISESVPAWPAERTAPQGSPNVIVIVVDDLGYADLGPYGSEIATPHLDRLAADGVRFTNYHTTPLCSPSRAALLTGLNPHKAGFAFPANSDPGYPAYTFTLPDNAPTLAETLRERGYATFALGKWHLTGDRLQHDGASKASWPCQRGFDRYFGALEGFTSLHAPHRLVWDNSPYPVQEFPADYYLTDDLTERAIEMISTLRAADADKPFFLYLAHAAVHGPVQAKAADIADYDHVYDVGWDQIRLDRFRRQLELGLFDAGTVLPPSNRETALDVPPWDSLDEDQRRRFARYMQVYAGAVQAVDASTGRLIEHLERRGELDNTIIVVTSDNGATAEGGPEGTRSYYSQFAHIAELPDDWQRDVDRELALIGGPQTTVHYPRGWGQASNTPFRLYKGHTFAGGIRVPLIVHWPDGGLRGADEDGIRRQYAHVTDVTPTLLDLIGVAPLAARHGLAAPQIDGVSAAGLLRDPGADQQHDDQYTETGGRRAYQRGHWKIVTEHRPGTPFDDTEWQLYDTEADPTETQNVADSHPEVVTELATAWERAAWRNRVFPLDDHGPASSLRRPDDDRFAGTIDLLPFAGTVERWRSAQLVQHRDVAITASFRVAAGDAGVLVAHGDQGGGYLLVVDTDEQGEPIAWFGVNAYGVVHRTSPINLAPGENELLVLLRALPGFRLEALLTDGAVVTGLADLPQLVGMAPFTGISVGADRGGPVDWELHRRAGSHPFSGVLHNVRYAPGVLSDEAPAERARVWAEGVRIYD</sequence>
<keyword evidence="8" id="KW-1185">Reference proteome</keyword>
<evidence type="ECO:0000256" key="3">
    <source>
        <dbReference type="ARBA" id="ARBA00022801"/>
    </source>
</evidence>
<dbReference type="InterPro" id="IPR000917">
    <property type="entry name" value="Sulfatase_N"/>
</dbReference>
<dbReference type="EMBL" id="AP012204">
    <property type="protein sequence ID" value="BAK35692.1"/>
    <property type="molecule type" value="Genomic_DNA"/>
</dbReference>
<dbReference type="InterPro" id="IPR024607">
    <property type="entry name" value="Sulfatase_CS"/>
</dbReference>
<feature type="region of interest" description="Disordered" evidence="5">
    <location>
        <begin position="1"/>
        <end position="23"/>
    </location>
</feature>
<dbReference type="InterPro" id="IPR017850">
    <property type="entry name" value="Alkaline_phosphatase_core_sf"/>
</dbReference>
<comment type="similarity">
    <text evidence="1">Belongs to the sulfatase family.</text>
</comment>
<dbReference type="eggNOG" id="COG3119">
    <property type="taxonomic scope" value="Bacteria"/>
</dbReference>
<dbReference type="GO" id="GO:0046872">
    <property type="term" value="F:metal ion binding"/>
    <property type="evidence" value="ECO:0007669"/>
    <property type="project" value="UniProtKB-KW"/>
</dbReference>
<evidence type="ECO:0000313" key="7">
    <source>
        <dbReference type="EMBL" id="BAK35692.1"/>
    </source>
</evidence>
<dbReference type="CDD" id="cd16025">
    <property type="entry name" value="PAS_like"/>
    <property type="match status" value="1"/>
</dbReference>
<dbReference type="EC" id="3.1.6.1" evidence="7"/>
<dbReference type="KEGG" id="mph:MLP_26780"/>
<keyword evidence="4" id="KW-0106">Calcium</keyword>
<evidence type="ECO:0000256" key="5">
    <source>
        <dbReference type="SAM" id="MobiDB-lite"/>
    </source>
</evidence>
<dbReference type="STRING" id="1032480.MLP_26780"/>
<name>F5XI23_MICPN</name>
<dbReference type="PROSITE" id="PS00523">
    <property type="entry name" value="SULFATASE_1"/>
    <property type="match status" value="1"/>
</dbReference>
<gene>
    <name evidence="7" type="primary">atsA</name>
    <name evidence="7" type="ordered locus">MLP_26780</name>
</gene>
<organism evidence="7 8">
    <name type="scientific">Microlunatus phosphovorus (strain ATCC 700054 / DSM 10555 / JCM 9379 / NBRC 101784 / NCIMB 13414 / VKM Ac-1990 / NM-1)</name>
    <dbReference type="NCBI Taxonomy" id="1032480"/>
    <lineage>
        <taxon>Bacteria</taxon>
        <taxon>Bacillati</taxon>
        <taxon>Actinomycetota</taxon>
        <taxon>Actinomycetes</taxon>
        <taxon>Propionibacteriales</taxon>
        <taxon>Propionibacteriaceae</taxon>
        <taxon>Microlunatus</taxon>
    </lineage>
</organism>
<dbReference type="SUPFAM" id="SSF53649">
    <property type="entry name" value="Alkaline phosphatase-like"/>
    <property type="match status" value="1"/>
</dbReference>
<feature type="compositionally biased region" description="Polar residues" evidence="5">
    <location>
        <begin position="1"/>
        <end position="12"/>
    </location>
</feature>
<evidence type="ECO:0000256" key="2">
    <source>
        <dbReference type="ARBA" id="ARBA00022723"/>
    </source>
</evidence>
<accession>F5XI23</accession>
<evidence type="ECO:0000256" key="4">
    <source>
        <dbReference type="ARBA" id="ARBA00022837"/>
    </source>
</evidence>
<reference evidence="7 8" key="1">
    <citation type="submission" date="2011-05" db="EMBL/GenBank/DDBJ databases">
        <title>Whole genome sequence of Microlunatus phosphovorus NM-1.</title>
        <authorList>
            <person name="Hosoyama A."/>
            <person name="Sasaki K."/>
            <person name="Harada T."/>
            <person name="Igarashi R."/>
            <person name="Kawakoshi A."/>
            <person name="Sasagawa M."/>
            <person name="Fukada J."/>
            <person name="Nakamura S."/>
            <person name="Katano Y."/>
            <person name="Hanada S."/>
            <person name="Kamagata Y."/>
            <person name="Nakamura N."/>
            <person name="Yamazaki S."/>
            <person name="Fujita N."/>
        </authorList>
    </citation>
    <scope>NUCLEOTIDE SEQUENCE [LARGE SCALE GENOMIC DNA]</scope>
    <source>
        <strain evidence="8">ATCC 700054 / DSM 10555 / JCM 9379 / NBRC 101784 / NCIMB 13414 / VKM Ac-1990 / NM-1</strain>
    </source>
</reference>
<keyword evidence="3 7" id="KW-0378">Hydrolase</keyword>
<keyword evidence="2" id="KW-0479">Metal-binding</keyword>
<dbReference type="RefSeq" id="WP_013863561.1">
    <property type="nucleotide sequence ID" value="NC_015635.1"/>
</dbReference>
<proteinExistence type="inferred from homology"/>
<dbReference type="Gene3D" id="3.40.720.10">
    <property type="entry name" value="Alkaline Phosphatase, subunit A"/>
    <property type="match status" value="1"/>
</dbReference>
<dbReference type="Proteomes" id="UP000007947">
    <property type="component" value="Chromosome"/>
</dbReference>
<protein>
    <submittedName>
        <fullName evidence="7">Arylsulfatase</fullName>
        <ecNumber evidence="7">3.1.6.1</ecNumber>
    </submittedName>
</protein>
<dbReference type="Pfam" id="PF00884">
    <property type="entry name" value="Sulfatase"/>
    <property type="match status" value="1"/>
</dbReference>
<dbReference type="GO" id="GO:0004065">
    <property type="term" value="F:arylsulfatase activity"/>
    <property type="evidence" value="ECO:0007669"/>
    <property type="project" value="UniProtKB-EC"/>
</dbReference>
<feature type="domain" description="Sulfatase N-terminal" evidence="6">
    <location>
        <begin position="47"/>
        <end position="470"/>
    </location>
</feature>
<dbReference type="Gene3D" id="3.30.1120.10">
    <property type="match status" value="1"/>
</dbReference>
<dbReference type="InterPro" id="IPR050738">
    <property type="entry name" value="Sulfatase"/>
</dbReference>